<sequence length="276" mass="30807">MRTRNTDDMCDGEVQVFPLHHRLDLLEACADLVNAEWPRSRAARIHGLQKSCQNFPVCLVLLERAADEEQLLGHARLSRVVGQCGSLFVETVVVCQAQRGKGYGRKLMEASERYARTRGFRRLCLTTHDKQHFYAHLGYVLSKPVQNAGAMTSFMPMEVLQKFSRIQDTVCSFGPPRSSARQGLQKNLPSNSEPDPPQVSCQTEILCPKPLAVPSQPSNQPPQPPPPPPAPPLPPQLPATCHPIPPVAQSQSKTQTLYTPYRDAKGMPIYWMHKDI</sequence>
<dbReference type="AlphaFoldDB" id="A0A3B3R8K7"/>
<name>A0A3B3R8K7_9TELE</name>
<accession>A0A3B3R8K7</accession>
<evidence type="ECO:0000256" key="8">
    <source>
        <dbReference type="ARBA" id="ARBA00054711"/>
    </source>
</evidence>
<feature type="region of interest" description="Disordered" evidence="11">
    <location>
        <begin position="174"/>
        <end position="261"/>
    </location>
</feature>
<keyword evidence="3" id="KW-0963">Cytoplasm</keyword>
<dbReference type="InterPro" id="IPR016181">
    <property type="entry name" value="Acyl_CoA_acyltransferase"/>
</dbReference>
<dbReference type="GO" id="GO:0005829">
    <property type="term" value="C:cytosol"/>
    <property type="evidence" value="ECO:0007669"/>
    <property type="project" value="UniProtKB-SubCell"/>
</dbReference>
<keyword evidence="14" id="KW-1185">Reference proteome</keyword>
<evidence type="ECO:0000256" key="6">
    <source>
        <dbReference type="ARBA" id="ARBA00051242"/>
    </source>
</evidence>
<evidence type="ECO:0000256" key="2">
    <source>
        <dbReference type="ARBA" id="ARBA00008694"/>
    </source>
</evidence>
<dbReference type="PANTHER" id="PTHR13538">
    <property type="entry name" value="N-ACETYLTRANSFERASE 6"/>
    <property type="match status" value="1"/>
</dbReference>
<dbReference type="Ensembl" id="ENSPKIT00000039029.1">
    <property type="protein sequence ID" value="ENSPKIP00000014579.1"/>
    <property type="gene ID" value="ENSPKIG00000001618.1"/>
</dbReference>
<dbReference type="GeneTree" id="ENSGT00390000000980"/>
<evidence type="ECO:0000256" key="5">
    <source>
        <dbReference type="ARBA" id="ARBA00023315"/>
    </source>
</evidence>
<comment type="catalytic activity">
    <reaction evidence="7">
        <text>N-terminal L-glutamyl-L-glutamyl-L-glutamyl-[protein] + acetyl-CoA = N-terminal N-acetyl-L-glutamyl-L-glutamyl-L-glutamyl-[protein] + CoA + H(+)</text>
        <dbReference type="Rhea" id="RHEA:57324"/>
        <dbReference type="Rhea" id="RHEA-COMP:14865"/>
        <dbReference type="Rhea" id="RHEA-COMP:14866"/>
        <dbReference type="ChEBI" id="CHEBI:15378"/>
        <dbReference type="ChEBI" id="CHEBI:57287"/>
        <dbReference type="ChEBI" id="CHEBI:57288"/>
        <dbReference type="ChEBI" id="CHEBI:141603"/>
        <dbReference type="ChEBI" id="CHEBI:141606"/>
    </reaction>
</comment>
<evidence type="ECO:0000256" key="10">
    <source>
        <dbReference type="ARBA" id="ARBA00075026"/>
    </source>
</evidence>
<protein>
    <recommendedName>
        <fullName evidence="9">N-alpha-acetyltransferase 80</fullName>
    </recommendedName>
    <alternativeName>
        <fullName evidence="10">N-acetyltransferase 6</fullName>
    </alternativeName>
</protein>
<evidence type="ECO:0000313" key="14">
    <source>
        <dbReference type="Proteomes" id="UP000261540"/>
    </source>
</evidence>
<reference evidence="13" key="2">
    <citation type="submission" date="2025-09" db="UniProtKB">
        <authorList>
            <consortium name="Ensembl"/>
        </authorList>
    </citation>
    <scope>IDENTIFICATION</scope>
</reference>
<dbReference type="InterPro" id="IPR000182">
    <property type="entry name" value="GNAT_dom"/>
</dbReference>
<dbReference type="GO" id="GO:0008080">
    <property type="term" value="F:N-acetyltransferase activity"/>
    <property type="evidence" value="ECO:0007669"/>
    <property type="project" value="InterPro"/>
</dbReference>
<evidence type="ECO:0000256" key="1">
    <source>
        <dbReference type="ARBA" id="ARBA00004514"/>
    </source>
</evidence>
<evidence type="ECO:0000313" key="13">
    <source>
        <dbReference type="Ensembl" id="ENSPKIP00000014579.1"/>
    </source>
</evidence>
<dbReference type="InterPro" id="IPR039840">
    <property type="entry name" value="NAA80"/>
</dbReference>
<keyword evidence="4" id="KW-0808">Transferase</keyword>
<dbReference type="Pfam" id="PF00583">
    <property type="entry name" value="Acetyltransf_1"/>
    <property type="match status" value="1"/>
</dbReference>
<evidence type="ECO:0000256" key="3">
    <source>
        <dbReference type="ARBA" id="ARBA00022490"/>
    </source>
</evidence>
<comment type="catalytic activity">
    <reaction evidence="6">
        <text>N-terminal L-aspartyl-L-aspartyl-L-aspartyl-[protein] + acetyl-CoA = N-terminal N-acetyl-L-aspartyl-L-aspartyl-L-aspartyl-[protein] + CoA + H(+)</text>
        <dbReference type="Rhea" id="RHEA:57328"/>
        <dbReference type="Rhea" id="RHEA-COMP:14863"/>
        <dbReference type="Rhea" id="RHEA-COMP:14864"/>
        <dbReference type="ChEBI" id="CHEBI:15378"/>
        <dbReference type="ChEBI" id="CHEBI:57287"/>
        <dbReference type="ChEBI" id="CHEBI:57288"/>
        <dbReference type="ChEBI" id="CHEBI:141602"/>
        <dbReference type="ChEBI" id="CHEBI:141604"/>
    </reaction>
</comment>
<feature type="compositionally biased region" description="Polar residues" evidence="11">
    <location>
        <begin position="248"/>
        <end position="258"/>
    </location>
</feature>
<comment type="function">
    <text evidence="8">N-alpha-acetyltransferase that specifically mediates the acetylation of the acidic amino terminus of processed forms of beta- and gamma-actin (ACTB and ACTG, respectively). N-terminal acetylation of processed beta- and gamma-actin regulates actin filament depolymerization and elongation. In vivo, preferentially displays N-terminal acetyltransferase activity towards acid N-terminal sequences starting with Asp-Asp-Asp and Glu-Glu-Glu. In vitro, shows high activity towards Met-Asp-Glu-Leu and Met-Asp-Asp-Asp. May act as a tumor suppressor.</text>
</comment>
<comment type="similarity">
    <text evidence="2">Belongs to the acetyltransferase family.</text>
</comment>
<evidence type="ECO:0000259" key="12">
    <source>
        <dbReference type="PROSITE" id="PS51186"/>
    </source>
</evidence>
<feature type="compositionally biased region" description="Pro residues" evidence="11">
    <location>
        <begin position="219"/>
        <end position="237"/>
    </location>
</feature>
<proteinExistence type="inferred from homology"/>
<dbReference type="Proteomes" id="UP000261540">
    <property type="component" value="Unplaced"/>
</dbReference>
<dbReference type="FunFam" id="3.40.630.30:FF:000061">
    <property type="entry name" value="N(alpha)-acetyltransferase 80, NatH catalytic subunit"/>
    <property type="match status" value="1"/>
</dbReference>
<dbReference type="GO" id="GO:1905502">
    <property type="term" value="F:acetyl-CoA binding"/>
    <property type="evidence" value="ECO:0007669"/>
    <property type="project" value="TreeGrafter"/>
</dbReference>
<comment type="subcellular location">
    <subcellularLocation>
        <location evidence="1">Cytoplasm</location>
        <location evidence="1">Cytosol</location>
    </subcellularLocation>
</comment>
<feature type="domain" description="N-acetyltransferase" evidence="12">
    <location>
        <begin position="14"/>
        <end position="162"/>
    </location>
</feature>
<evidence type="ECO:0000256" key="11">
    <source>
        <dbReference type="SAM" id="MobiDB-lite"/>
    </source>
</evidence>
<dbReference type="SUPFAM" id="SSF55729">
    <property type="entry name" value="Acyl-CoA N-acyltransferases (Nat)"/>
    <property type="match status" value="1"/>
</dbReference>
<reference evidence="13" key="1">
    <citation type="submission" date="2025-08" db="UniProtKB">
        <authorList>
            <consortium name="Ensembl"/>
        </authorList>
    </citation>
    <scope>IDENTIFICATION</scope>
</reference>
<dbReference type="PANTHER" id="PTHR13538:SF4">
    <property type="entry name" value="N-ALPHA-ACETYLTRANSFERASE 80"/>
    <property type="match status" value="1"/>
</dbReference>
<evidence type="ECO:0000256" key="4">
    <source>
        <dbReference type="ARBA" id="ARBA00022679"/>
    </source>
</evidence>
<keyword evidence="5" id="KW-0012">Acyltransferase</keyword>
<dbReference type="PROSITE" id="PS51186">
    <property type="entry name" value="GNAT"/>
    <property type="match status" value="1"/>
</dbReference>
<evidence type="ECO:0000256" key="9">
    <source>
        <dbReference type="ARBA" id="ARBA00071735"/>
    </source>
</evidence>
<feature type="compositionally biased region" description="Polar residues" evidence="11">
    <location>
        <begin position="179"/>
        <end position="203"/>
    </location>
</feature>
<dbReference type="STRING" id="1676925.ENSPKIP00000014579"/>
<organism evidence="13 14">
    <name type="scientific">Paramormyrops kingsleyae</name>
    <dbReference type="NCBI Taxonomy" id="1676925"/>
    <lineage>
        <taxon>Eukaryota</taxon>
        <taxon>Metazoa</taxon>
        <taxon>Chordata</taxon>
        <taxon>Craniata</taxon>
        <taxon>Vertebrata</taxon>
        <taxon>Euteleostomi</taxon>
        <taxon>Actinopterygii</taxon>
        <taxon>Neopterygii</taxon>
        <taxon>Teleostei</taxon>
        <taxon>Osteoglossocephala</taxon>
        <taxon>Osteoglossomorpha</taxon>
        <taxon>Osteoglossiformes</taxon>
        <taxon>Mormyridae</taxon>
        <taxon>Paramormyrops</taxon>
    </lineage>
</organism>
<evidence type="ECO:0000256" key="7">
    <source>
        <dbReference type="ARBA" id="ARBA00052050"/>
    </source>
</evidence>
<dbReference type="Gene3D" id="3.40.630.30">
    <property type="match status" value="1"/>
</dbReference>
<dbReference type="CDD" id="cd04301">
    <property type="entry name" value="NAT_SF"/>
    <property type="match status" value="1"/>
</dbReference>